<dbReference type="InterPro" id="IPR026961">
    <property type="entry name" value="PGG_dom"/>
</dbReference>
<dbReference type="PANTHER" id="PTHR24186:SF46">
    <property type="entry name" value="PROTEIN ACCELERATED CELL DEATH 6-LIKE"/>
    <property type="match status" value="1"/>
</dbReference>
<keyword evidence="4 9" id="KW-1133">Transmembrane helix</keyword>
<evidence type="ECO:0000256" key="6">
    <source>
        <dbReference type="ARBA" id="ARBA00023136"/>
    </source>
</evidence>
<feature type="transmembrane region" description="Helical" evidence="9">
    <location>
        <begin position="595"/>
        <end position="620"/>
    </location>
</feature>
<dbReference type="GO" id="GO:0005886">
    <property type="term" value="C:plasma membrane"/>
    <property type="evidence" value="ECO:0007669"/>
    <property type="project" value="TreeGrafter"/>
</dbReference>
<feature type="region of interest" description="Disordered" evidence="8">
    <location>
        <begin position="757"/>
        <end position="792"/>
    </location>
</feature>
<dbReference type="PROSITE" id="PS50297">
    <property type="entry name" value="ANK_REP_REGION"/>
    <property type="match status" value="1"/>
</dbReference>
<name>A0A803NDT1_CHEQI</name>
<dbReference type="SUPFAM" id="SSF48403">
    <property type="entry name" value="Ankyrin repeat"/>
    <property type="match status" value="2"/>
</dbReference>
<evidence type="ECO:0000256" key="8">
    <source>
        <dbReference type="SAM" id="MobiDB-lite"/>
    </source>
</evidence>
<evidence type="ECO:0000313" key="11">
    <source>
        <dbReference type="EnsemblPlants" id="AUR62044278-RA:cds"/>
    </source>
</evidence>
<protein>
    <recommendedName>
        <fullName evidence="10">PGG domain-containing protein</fullName>
    </recommendedName>
</protein>
<dbReference type="AlphaFoldDB" id="A0A803NDT1"/>
<evidence type="ECO:0000259" key="10">
    <source>
        <dbReference type="Pfam" id="PF13962"/>
    </source>
</evidence>
<proteinExistence type="predicted"/>
<evidence type="ECO:0000256" key="4">
    <source>
        <dbReference type="ARBA" id="ARBA00022989"/>
    </source>
</evidence>
<dbReference type="SMART" id="SM00248">
    <property type="entry name" value="ANK"/>
    <property type="match status" value="6"/>
</dbReference>
<reference evidence="11" key="1">
    <citation type="journal article" date="2017" name="Nature">
        <title>The genome of Chenopodium quinoa.</title>
        <authorList>
            <person name="Jarvis D.E."/>
            <person name="Ho Y.S."/>
            <person name="Lightfoot D.J."/>
            <person name="Schmoeckel S.M."/>
            <person name="Li B."/>
            <person name="Borm T.J.A."/>
            <person name="Ohyanagi H."/>
            <person name="Mineta K."/>
            <person name="Michell C.T."/>
            <person name="Saber N."/>
            <person name="Kharbatia N.M."/>
            <person name="Rupper R.R."/>
            <person name="Sharp A.R."/>
            <person name="Dally N."/>
            <person name="Boughton B.A."/>
            <person name="Woo Y.H."/>
            <person name="Gao G."/>
            <person name="Schijlen E.G.W.M."/>
            <person name="Guo X."/>
            <person name="Momin A.A."/>
            <person name="Negrao S."/>
            <person name="Al-Babili S."/>
            <person name="Gehring C."/>
            <person name="Roessner U."/>
            <person name="Jung C."/>
            <person name="Murphy K."/>
            <person name="Arold S.T."/>
            <person name="Gojobori T."/>
            <person name="van der Linden C.G."/>
            <person name="van Loo E.N."/>
            <person name="Jellen E.N."/>
            <person name="Maughan P.J."/>
            <person name="Tester M."/>
        </authorList>
    </citation>
    <scope>NUCLEOTIDE SEQUENCE [LARGE SCALE GENOMIC DNA]</scope>
    <source>
        <strain evidence="11">cv. PI 614886</strain>
    </source>
</reference>
<dbReference type="InterPro" id="IPR002110">
    <property type="entry name" value="Ankyrin_rpt"/>
</dbReference>
<dbReference type="Pfam" id="PF12796">
    <property type="entry name" value="Ank_2"/>
    <property type="match status" value="1"/>
</dbReference>
<feature type="compositionally biased region" description="Basic and acidic residues" evidence="8">
    <location>
        <begin position="757"/>
        <end position="771"/>
    </location>
</feature>
<dbReference type="OMA" id="HAIPTEN"/>
<evidence type="ECO:0000256" key="7">
    <source>
        <dbReference type="PROSITE-ProRule" id="PRU00023"/>
    </source>
</evidence>
<evidence type="ECO:0000256" key="1">
    <source>
        <dbReference type="ARBA" id="ARBA00004141"/>
    </source>
</evidence>
<feature type="transmembrane region" description="Helical" evidence="9">
    <location>
        <begin position="557"/>
        <end position="575"/>
    </location>
</feature>
<dbReference type="Gene3D" id="1.25.40.20">
    <property type="entry name" value="Ankyrin repeat-containing domain"/>
    <property type="match status" value="2"/>
</dbReference>
<organism evidence="11 12">
    <name type="scientific">Chenopodium quinoa</name>
    <name type="common">Quinoa</name>
    <dbReference type="NCBI Taxonomy" id="63459"/>
    <lineage>
        <taxon>Eukaryota</taxon>
        <taxon>Viridiplantae</taxon>
        <taxon>Streptophyta</taxon>
        <taxon>Embryophyta</taxon>
        <taxon>Tracheophyta</taxon>
        <taxon>Spermatophyta</taxon>
        <taxon>Magnoliopsida</taxon>
        <taxon>eudicotyledons</taxon>
        <taxon>Gunneridae</taxon>
        <taxon>Pentapetalae</taxon>
        <taxon>Caryophyllales</taxon>
        <taxon>Chenopodiaceae</taxon>
        <taxon>Chenopodioideae</taxon>
        <taxon>Atripliceae</taxon>
        <taxon>Chenopodium</taxon>
    </lineage>
</organism>
<dbReference type="EnsemblPlants" id="AUR62044278-RA">
    <property type="protein sequence ID" value="AUR62044278-RA:cds"/>
    <property type="gene ID" value="AUR62044278"/>
</dbReference>
<keyword evidence="2 9" id="KW-0812">Transmembrane</keyword>
<accession>A0A803NDT1</accession>
<feature type="repeat" description="ANK" evidence="7">
    <location>
        <begin position="475"/>
        <end position="507"/>
    </location>
</feature>
<dbReference type="Proteomes" id="UP000596660">
    <property type="component" value="Unplaced"/>
</dbReference>
<feature type="transmembrane region" description="Helical" evidence="9">
    <location>
        <begin position="632"/>
        <end position="655"/>
    </location>
</feature>
<comment type="subcellular location">
    <subcellularLocation>
        <location evidence="1">Membrane</location>
        <topology evidence="1">Multi-pass membrane protein</topology>
    </subcellularLocation>
</comment>
<feature type="compositionally biased region" description="Polar residues" evidence="8">
    <location>
        <begin position="783"/>
        <end position="792"/>
    </location>
</feature>
<dbReference type="InterPro" id="IPR036770">
    <property type="entry name" value="Ankyrin_rpt-contain_sf"/>
</dbReference>
<keyword evidence="5 7" id="KW-0040">ANK repeat</keyword>
<reference evidence="11" key="2">
    <citation type="submission" date="2021-03" db="UniProtKB">
        <authorList>
            <consortium name="EnsemblPlants"/>
        </authorList>
    </citation>
    <scope>IDENTIFICATION</scope>
</reference>
<evidence type="ECO:0000256" key="5">
    <source>
        <dbReference type="ARBA" id="ARBA00023043"/>
    </source>
</evidence>
<evidence type="ECO:0000256" key="3">
    <source>
        <dbReference type="ARBA" id="ARBA00022737"/>
    </source>
</evidence>
<sequence length="834" mass="94596">MDKRLEAAAINGDVEFLRRAIASQPPDYFIAKNNAQQHIFHIAALCSKVEFLRVALEILPITIQQKQTLLFQGDIEDRNPLHCAAYIDSCNDSAEMVKLILDVYKSQPDPSSYNKPWLSVNIPLIVALFNSNEESAMEIMSIDMELQCNMVDTHGCSPLFRAVQKGCNKVAGKILVSSFSYSLSGEHGSTPLHIAPNSSENVLRLLLQKHPELADVVDINGYTILHQWAKTMKEVWPLDFLLRGKFPVVRTKVFTDFIYRLGKDDGNNPLHVAAKNENGEVGKAIINGYQTEIKAAGDSYVPNPPWKTKNRIGNTPLQEALSYKNEQLALYILSLDPTIYQLFNNEDESPLLTANKEDLGKKLLEKYWWMIDFANKDERTALDAARESNISWLTNLLKKPSLILQRKSFDWITKCEEDETHFVLNFIDYCKDLRQVCRELNDTPLHHIKLHSYEEYLNLLKKPSIAELKNTADYEGATPLHRALERKDLHFVKALLDDGVEHNIQDRHGKTAMDLLDELCEENNEWDMMCKEMNIVPHLNTTYVNPETNLDQMRNTLSVVAALLATITFAAGFTLPGGLDDKSGNAILAKKAAFLVFILADAYAMCMSMLVLFCLIWSMVSEIKLSYILVDRSVLILMQGLYGTMVAFMTGIYTMIAHDSLWAVIIIILMCSFIVILANRTILHYILVKLLPAANKNLDKGLDEKRKLFTLENEVNQKGEGTSSEPPQFSVSFARRNHAIPTENQDDQDQIRLLEEGHAFTSRSDDTKDEGASGIRLQKLGPKNSTSTSSVYKPSLDSQLSICVEQSHQQMSKQLLEFERQRVEFERQRLELDR</sequence>
<dbReference type="PANTHER" id="PTHR24186">
    <property type="entry name" value="PROTEIN PHOSPHATASE 1 REGULATORY SUBUNIT"/>
    <property type="match status" value="1"/>
</dbReference>
<dbReference type="PROSITE" id="PS50088">
    <property type="entry name" value="ANK_REPEAT"/>
    <property type="match status" value="1"/>
</dbReference>
<keyword evidence="12" id="KW-1185">Reference proteome</keyword>
<feature type="domain" description="PGG" evidence="10">
    <location>
        <begin position="549"/>
        <end position="654"/>
    </location>
</feature>
<feature type="transmembrane region" description="Helical" evidence="9">
    <location>
        <begin position="661"/>
        <end position="679"/>
    </location>
</feature>
<evidence type="ECO:0000256" key="9">
    <source>
        <dbReference type="SAM" id="Phobius"/>
    </source>
</evidence>
<dbReference type="Pfam" id="PF13962">
    <property type="entry name" value="PGG"/>
    <property type="match status" value="1"/>
</dbReference>
<keyword evidence="6 9" id="KW-0472">Membrane</keyword>
<evidence type="ECO:0000256" key="2">
    <source>
        <dbReference type="ARBA" id="ARBA00022692"/>
    </source>
</evidence>
<keyword evidence="3" id="KW-0677">Repeat</keyword>
<dbReference type="Gramene" id="AUR62044278-RA">
    <property type="protein sequence ID" value="AUR62044278-RA:cds"/>
    <property type="gene ID" value="AUR62044278"/>
</dbReference>
<evidence type="ECO:0000313" key="12">
    <source>
        <dbReference type="Proteomes" id="UP000596660"/>
    </source>
</evidence>